<name>A0A919U1I0_9CELL</name>
<dbReference type="AlphaFoldDB" id="A0A919U1I0"/>
<organism evidence="2 3">
    <name type="scientific">Cellulomonas chitinilytica</name>
    <dbReference type="NCBI Taxonomy" id="398759"/>
    <lineage>
        <taxon>Bacteria</taxon>
        <taxon>Bacillati</taxon>
        <taxon>Actinomycetota</taxon>
        <taxon>Actinomycetes</taxon>
        <taxon>Micrococcales</taxon>
        <taxon>Cellulomonadaceae</taxon>
        <taxon>Cellulomonas</taxon>
    </lineage>
</organism>
<reference evidence="2" key="1">
    <citation type="submission" date="2021-01" db="EMBL/GenBank/DDBJ databases">
        <title>Whole genome shotgun sequence of Cellulomonas chitinilytica NBRC 110799.</title>
        <authorList>
            <person name="Komaki H."/>
            <person name="Tamura T."/>
        </authorList>
    </citation>
    <scope>NUCLEOTIDE SEQUENCE</scope>
    <source>
        <strain evidence="2">NBRC 110799</strain>
    </source>
</reference>
<evidence type="ECO:0000313" key="2">
    <source>
        <dbReference type="EMBL" id="GIG21411.1"/>
    </source>
</evidence>
<proteinExistence type="predicted"/>
<accession>A0A919U1I0</accession>
<comment type="caution">
    <text evidence="2">The sequence shown here is derived from an EMBL/GenBank/DDBJ whole genome shotgun (WGS) entry which is preliminary data.</text>
</comment>
<evidence type="ECO:0000313" key="3">
    <source>
        <dbReference type="Proteomes" id="UP000632740"/>
    </source>
</evidence>
<feature type="transmembrane region" description="Helical" evidence="1">
    <location>
        <begin position="110"/>
        <end position="137"/>
    </location>
</feature>
<dbReference type="Proteomes" id="UP000632740">
    <property type="component" value="Unassembled WGS sequence"/>
</dbReference>
<dbReference type="EMBL" id="BONK01000006">
    <property type="protein sequence ID" value="GIG21411.1"/>
    <property type="molecule type" value="Genomic_DNA"/>
</dbReference>
<keyword evidence="1" id="KW-0472">Membrane</keyword>
<protein>
    <recommendedName>
        <fullName evidence="4">DUF3592 domain-containing protein</fullName>
    </recommendedName>
</protein>
<keyword evidence="1" id="KW-1133">Transmembrane helix</keyword>
<dbReference type="RefSeq" id="WP_203753088.1">
    <property type="nucleotide sequence ID" value="NZ_BONK01000006.1"/>
</dbReference>
<keyword evidence="1" id="KW-0812">Transmembrane</keyword>
<sequence>MSVAALLVLLAVLTLAVGPVLIVLGSRRIAAARNVPRVAVPARLLSRWPVPGGLMLSVEYPGPDGRPLRADTYAVIRQGLGATPTFAGWVYVNRDDPSDVMTRPTGRTGAGWWLVIVGIVLCVASLLLLLVAGVVAVSNAGVPA</sequence>
<evidence type="ECO:0000256" key="1">
    <source>
        <dbReference type="SAM" id="Phobius"/>
    </source>
</evidence>
<evidence type="ECO:0008006" key="4">
    <source>
        <dbReference type="Google" id="ProtNLM"/>
    </source>
</evidence>
<gene>
    <name evidence="2" type="ORF">Cch01nite_21350</name>
</gene>
<keyword evidence="3" id="KW-1185">Reference proteome</keyword>